<evidence type="ECO:0000313" key="7">
    <source>
        <dbReference type="Proteomes" id="UP000230750"/>
    </source>
</evidence>
<feature type="signal peptide" evidence="5">
    <location>
        <begin position="1"/>
        <end position="19"/>
    </location>
</feature>
<dbReference type="PANTHER" id="PTHR11240:SF22">
    <property type="entry name" value="RIBONUCLEASE T2"/>
    <property type="match status" value="1"/>
</dbReference>
<keyword evidence="7" id="KW-1185">Reference proteome</keyword>
<keyword evidence="2" id="KW-1015">Disulfide bond</keyword>
<dbReference type="SUPFAM" id="SSF55895">
    <property type="entry name" value="Ribonuclease Rh-like"/>
    <property type="match status" value="1"/>
</dbReference>
<organism evidence="6 7">
    <name type="scientific">Stichopus japonicus</name>
    <name type="common">Sea cucumber</name>
    <dbReference type="NCBI Taxonomy" id="307972"/>
    <lineage>
        <taxon>Eukaryota</taxon>
        <taxon>Metazoa</taxon>
        <taxon>Echinodermata</taxon>
        <taxon>Eleutherozoa</taxon>
        <taxon>Echinozoa</taxon>
        <taxon>Holothuroidea</taxon>
        <taxon>Aspidochirotacea</taxon>
        <taxon>Aspidochirotida</taxon>
        <taxon>Stichopodidae</taxon>
        <taxon>Apostichopus</taxon>
    </lineage>
</organism>
<dbReference type="CDD" id="cd01061">
    <property type="entry name" value="RNase_T2_euk"/>
    <property type="match status" value="1"/>
</dbReference>
<dbReference type="GO" id="GO:0003723">
    <property type="term" value="F:RNA binding"/>
    <property type="evidence" value="ECO:0007669"/>
    <property type="project" value="InterPro"/>
</dbReference>
<dbReference type="InterPro" id="IPR033697">
    <property type="entry name" value="Ribonuclease_T2_eukaryotic"/>
</dbReference>
<evidence type="ECO:0000313" key="6">
    <source>
        <dbReference type="EMBL" id="PIK44695.1"/>
    </source>
</evidence>
<comment type="similarity">
    <text evidence="1 4">Belongs to the RNase T2 family.</text>
</comment>
<dbReference type="InterPro" id="IPR033130">
    <property type="entry name" value="RNase_T2_His_AS_2"/>
</dbReference>
<dbReference type="InterPro" id="IPR018188">
    <property type="entry name" value="RNase_T2_His_AS_1"/>
</dbReference>
<evidence type="ECO:0000256" key="1">
    <source>
        <dbReference type="ARBA" id="ARBA00007469"/>
    </source>
</evidence>
<protein>
    <submittedName>
        <fullName evidence="6">Ribonuclease T2</fullName>
    </submittedName>
</protein>
<dbReference type="PROSITE" id="PS00530">
    <property type="entry name" value="RNASE_T2_1"/>
    <property type="match status" value="1"/>
</dbReference>
<evidence type="ECO:0000256" key="2">
    <source>
        <dbReference type="ARBA" id="ARBA00023157"/>
    </source>
</evidence>
<sequence length="288" mass="32935">MCSLTLLIAVIGLSARCEAFSQRWTETFDANDIFPCAHKSKILHEASNDGDLDWTYFTLSMSWPETFCLTQGSKQCEIPEDVSSWSIHGLWPSYDPGEGPESCDKKAVFDSSKVALIADDLNKYWPNLLVKEPHFSFWCHEWCTHGTCATNVSYTYNEYYYFRETIDLFKEYNPYSALSKYGITPSNTTYYTAENITIAIEKEFHVMPTLVCYHKQGDASDQVYLHEIHMCLNKAMNTENCSTEKLNASYSCDGKIIYPPITRSDKKAGFQIHQFLTKSTVCSNASIW</sequence>
<feature type="active site" evidence="3">
    <location>
        <position position="88"/>
    </location>
</feature>
<comment type="caution">
    <text evidence="6">The sequence shown here is derived from an EMBL/GenBank/DDBJ whole genome shotgun (WGS) entry which is preliminary data.</text>
</comment>
<evidence type="ECO:0000256" key="4">
    <source>
        <dbReference type="RuleBase" id="RU004328"/>
    </source>
</evidence>
<feature type="active site" evidence="3">
    <location>
        <position position="145"/>
    </location>
</feature>
<keyword evidence="5" id="KW-0732">Signal</keyword>
<dbReference type="AlphaFoldDB" id="A0A2G8K9P7"/>
<evidence type="ECO:0000256" key="5">
    <source>
        <dbReference type="SAM" id="SignalP"/>
    </source>
</evidence>
<dbReference type="Gene3D" id="3.90.730.10">
    <property type="entry name" value="Ribonuclease T2-like"/>
    <property type="match status" value="1"/>
</dbReference>
<name>A0A2G8K9P7_STIJA</name>
<dbReference type="GO" id="GO:0006401">
    <property type="term" value="P:RNA catabolic process"/>
    <property type="evidence" value="ECO:0007669"/>
    <property type="project" value="TreeGrafter"/>
</dbReference>
<dbReference type="Pfam" id="PF00445">
    <property type="entry name" value="Ribonuclease_T2"/>
    <property type="match status" value="1"/>
</dbReference>
<dbReference type="OrthoDB" id="435754at2759"/>
<feature type="active site" evidence="3">
    <location>
        <position position="141"/>
    </location>
</feature>
<dbReference type="InterPro" id="IPR036430">
    <property type="entry name" value="RNase_T2-like_sf"/>
</dbReference>
<accession>A0A2G8K9P7</accession>
<gene>
    <name evidence="6" type="ORF">BSL78_18446</name>
</gene>
<dbReference type="InterPro" id="IPR001568">
    <property type="entry name" value="RNase_T2-like"/>
</dbReference>
<dbReference type="Proteomes" id="UP000230750">
    <property type="component" value="Unassembled WGS sequence"/>
</dbReference>
<dbReference type="PROSITE" id="PS00531">
    <property type="entry name" value="RNASE_T2_2"/>
    <property type="match status" value="1"/>
</dbReference>
<dbReference type="GO" id="GO:0005576">
    <property type="term" value="C:extracellular region"/>
    <property type="evidence" value="ECO:0007669"/>
    <property type="project" value="TreeGrafter"/>
</dbReference>
<proteinExistence type="inferred from homology"/>
<feature type="chain" id="PRO_5013560336" evidence="5">
    <location>
        <begin position="20"/>
        <end position="288"/>
    </location>
</feature>
<reference evidence="6 7" key="1">
    <citation type="journal article" date="2017" name="PLoS Biol.">
        <title>The sea cucumber genome provides insights into morphological evolution and visceral regeneration.</title>
        <authorList>
            <person name="Zhang X."/>
            <person name="Sun L."/>
            <person name="Yuan J."/>
            <person name="Sun Y."/>
            <person name="Gao Y."/>
            <person name="Zhang L."/>
            <person name="Li S."/>
            <person name="Dai H."/>
            <person name="Hamel J.F."/>
            <person name="Liu C."/>
            <person name="Yu Y."/>
            <person name="Liu S."/>
            <person name="Lin W."/>
            <person name="Guo K."/>
            <person name="Jin S."/>
            <person name="Xu P."/>
            <person name="Storey K.B."/>
            <person name="Huan P."/>
            <person name="Zhang T."/>
            <person name="Zhou Y."/>
            <person name="Zhang J."/>
            <person name="Lin C."/>
            <person name="Li X."/>
            <person name="Xing L."/>
            <person name="Huo D."/>
            <person name="Sun M."/>
            <person name="Wang L."/>
            <person name="Mercier A."/>
            <person name="Li F."/>
            <person name="Yang H."/>
            <person name="Xiang J."/>
        </authorList>
    </citation>
    <scope>NUCLEOTIDE SEQUENCE [LARGE SCALE GENOMIC DNA]</scope>
    <source>
        <strain evidence="6">Shaxun</strain>
        <tissue evidence="6">Muscle</tissue>
    </source>
</reference>
<dbReference type="GO" id="GO:0033897">
    <property type="term" value="F:ribonuclease T2 activity"/>
    <property type="evidence" value="ECO:0007669"/>
    <property type="project" value="InterPro"/>
</dbReference>
<evidence type="ECO:0000256" key="3">
    <source>
        <dbReference type="PIRSR" id="PIRSR633697-1"/>
    </source>
</evidence>
<dbReference type="EMBL" id="MRZV01000761">
    <property type="protein sequence ID" value="PIK44695.1"/>
    <property type="molecule type" value="Genomic_DNA"/>
</dbReference>
<dbReference type="PANTHER" id="PTHR11240">
    <property type="entry name" value="RIBONUCLEASE T2"/>
    <property type="match status" value="1"/>
</dbReference>